<evidence type="ECO:0000313" key="1">
    <source>
        <dbReference type="EMBL" id="MBP2328353.1"/>
    </source>
</evidence>
<accession>A0ABS4TVA4</accession>
<dbReference type="EMBL" id="JAGINW010000001">
    <property type="protein sequence ID" value="MBP2328353.1"/>
    <property type="molecule type" value="Genomic_DNA"/>
</dbReference>
<reference evidence="1 2" key="1">
    <citation type="submission" date="2021-03" db="EMBL/GenBank/DDBJ databases">
        <title>Sequencing the genomes of 1000 actinobacteria strains.</title>
        <authorList>
            <person name="Klenk H.-P."/>
        </authorList>
    </citation>
    <scope>NUCLEOTIDE SEQUENCE [LARGE SCALE GENOMIC DNA]</scope>
    <source>
        <strain evidence="1 2">DSM 46670</strain>
    </source>
</reference>
<keyword evidence="2" id="KW-1185">Reference proteome</keyword>
<organism evidence="1 2">
    <name type="scientific">Kibdelosporangium banguiense</name>
    <dbReference type="NCBI Taxonomy" id="1365924"/>
    <lineage>
        <taxon>Bacteria</taxon>
        <taxon>Bacillati</taxon>
        <taxon>Actinomycetota</taxon>
        <taxon>Actinomycetes</taxon>
        <taxon>Pseudonocardiales</taxon>
        <taxon>Pseudonocardiaceae</taxon>
        <taxon>Kibdelosporangium</taxon>
    </lineage>
</organism>
<gene>
    <name evidence="1" type="ORF">JOF56_008738</name>
</gene>
<evidence type="ECO:0000313" key="2">
    <source>
        <dbReference type="Proteomes" id="UP001519332"/>
    </source>
</evidence>
<sequence length="58" mass="6495">MKRRYGDINHVAARMVTLELGLGLEQAALKFWHGVAEQVARGEFPSSSPRTTRRTKAV</sequence>
<proteinExistence type="predicted"/>
<name>A0ABS4TVA4_9PSEU</name>
<comment type="caution">
    <text evidence="1">The sequence shown here is derived from an EMBL/GenBank/DDBJ whole genome shotgun (WGS) entry which is preliminary data.</text>
</comment>
<dbReference type="Proteomes" id="UP001519332">
    <property type="component" value="Unassembled WGS sequence"/>
</dbReference>
<protein>
    <submittedName>
        <fullName evidence="1">Uncharacterized protein</fullName>
    </submittedName>
</protein>